<comment type="caution">
    <text evidence="3">The sequence shown here is derived from an EMBL/GenBank/DDBJ whole genome shotgun (WGS) entry which is preliminary data.</text>
</comment>
<proteinExistence type="predicted"/>
<sequence>MTLPASSPTIKIPLSNRDPNENTSTFRRLLESKRTLRCRTNAKKRPSNSSKQQKQQSQEEPCPASLSPPKDGQAPSSGNAIPPLPDLPRHFQQLEQQKKQRKETTCHSTAPKPRPNEPKLQLALNREYNNYRGREIFIHIDTPIFTLPTESMWTIFEHCGSFEDYHQIAGVCKKWRSLINAAPLWKDMAIQWTHLLAVIRAQCKAPHYDYISTLNVTGSSTTTMMDPIALRTTNVSFKHLRHMRIANINYTDVKFIMDWMRGLESVHCERISCSSGQNVSLRVFFDMPCLKSLKLDFVQEYLLAPTSYDFDTHGNMLPKRSTLPPTLETFSLQGIYDREVHTAVDNDGNRLAAYWDLLELQLVRKYSMLTSLTRLTSLTLGRISAFTSRVWLECFKPCAPRLEYLTLMNWPGAGKRESPLGTGGTPDDASERITEDSLQAAIAECFSSLKQVKEIYLDDFVCDIGVIDGISQLNTLYHIDIEGLHGQARQPYTVHDFKATKVFGLKISMLSTTRGDPAGSPCRDTKA</sequence>
<dbReference type="InterPro" id="IPR032675">
    <property type="entry name" value="LRR_dom_sf"/>
</dbReference>
<gene>
    <name evidence="3" type="ORF">MUCCIDRAFT_113071</name>
</gene>
<protein>
    <recommendedName>
        <fullName evidence="2">F-box domain-containing protein</fullName>
    </recommendedName>
</protein>
<dbReference type="InterPro" id="IPR001810">
    <property type="entry name" value="F-box_dom"/>
</dbReference>
<feature type="compositionally biased region" description="Basic residues" evidence="1">
    <location>
        <begin position="35"/>
        <end position="46"/>
    </location>
</feature>
<evidence type="ECO:0000313" key="4">
    <source>
        <dbReference type="Proteomes" id="UP000077051"/>
    </source>
</evidence>
<organism evidence="3 4">
    <name type="scientific">Mucor lusitanicus CBS 277.49</name>
    <dbReference type="NCBI Taxonomy" id="747725"/>
    <lineage>
        <taxon>Eukaryota</taxon>
        <taxon>Fungi</taxon>
        <taxon>Fungi incertae sedis</taxon>
        <taxon>Mucoromycota</taxon>
        <taxon>Mucoromycotina</taxon>
        <taxon>Mucoromycetes</taxon>
        <taxon>Mucorales</taxon>
        <taxon>Mucorineae</taxon>
        <taxon>Mucoraceae</taxon>
        <taxon>Mucor</taxon>
    </lineage>
</organism>
<reference evidence="3 4" key="1">
    <citation type="submission" date="2015-06" db="EMBL/GenBank/DDBJ databases">
        <title>Expansion of signal transduction pathways in fungi by whole-genome duplication.</title>
        <authorList>
            <consortium name="DOE Joint Genome Institute"/>
            <person name="Corrochano L.M."/>
            <person name="Kuo A."/>
            <person name="Marcet-Houben M."/>
            <person name="Polaino S."/>
            <person name="Salamov A."/>
            <person name="Villalobos J.M."/>
            <person name="Alvarez M.I."/>
            <person name="Avalos J."/>
            <person name="Benito E.P."/>
            <person name="Benoit I."/>
            <person name="Burger G."/>
            <person name="Camino L.P."/>
            <person name="Canovas D."/>
            <person name="Cerda-Olmedo E."/>
            <person name="Cheng J.-F."/>
            <person name="Dominguez A."/>
            <person name="Elias M."/>
            <person name="Eslava A.P."/>
            <person name="Glaser F."/>
            <person name="Grimwood J."/>
            <person name="Gutierrez G."/>
            <person name="Heitman J."/>
            <person name="Henrissat B."/>
            <person name="Iturriaga E.A."/>
            <person name="Lang B.F."/>
            <person name="Lavin J.L."/>
            <person name="Lee S."/>
            <person name="Li W."/>
            <person name="Lindquist E."/>
            <person name="Lopez-Garcia S."/>
            <person name="Luque E.M."/>
            <person name="Marcos A.T."/>
            <person name="Martin J."/>
            <person name="Mccluskey K."/>
            <person name="Medina H.R."/>
            <person name="Miralles-Duran A."/>
            <person name="Miyazaki A."/>
            <person name="Munoz-Torres E."/>
            <person name="Oguiza J.A."/>
            <person name="Ohm R."/>
            <person name="Olmedo M."/>
            <person name="Orejas M."/>
            <person name="Ortiz-Castellanos L."/>
            <person name="Pisabarro A.G."/>
            <person name="Rodriguez-Romero J."/>
            <person name="Ruiz-Herrera J."/>
            <person name="Ruiz-Vazquez R."/>
            <person name="Sanz C."/>
            <person name="Schackwitz W."/>
            <person name="Schmutz J."/>
            <person name="Shahriari M."/>
            <person name="Shelest E."/>
            <person name="Silva-Franco F."/>
            <person name="Soanes D."/>
            <person name="Syed K."/>
            <person name="Tagua V.G."/>
            <person name="Talbot N.J."/>
            <person name="Thon M."/>
            <person name="De Vries R.P."/>
            <person name="Wiebenga A."/>
            <person name="Yadav J.S."/>
            <person name="Braun E.L."/>
            <person name="Baker S."/>
            <person name="Garre V."/>
            <person name="Horwitz B."/>
            <person name="Torres-Martinez S."/>
            <person name="Idnurm A."/>
            <person name="Herrera-Estrella A."/>
            <person name="Gabaldon T."/>
            <person name="Grigoriev I.V."/>
        </authorList>
    </citation>
    <scope>NUCLEOTIDE SEQUENCE [LARGE SCALE GENOMIC DNA]</scope>
    <source>
        <strain evidence="3 4">CBS 277.49</strain>
    </source>
</reference>
<dbReference type="Pfam" id="PF12937">
    <property type="entry name" value="F-box-like"/>
    <property type="match status" value="1"/>
</dbReference>
<dbReference type="EMBL" id="AMYB01000006">
    <property type="protein sequence ID" value="OAD01609.1"/>
    <property type="molecule type" value="Genomic_DNA"/>
</dbReference>
<dbReference type="Gene3D" id="3.80.10.10">
    <property type="entry name" value="Ribonuclease Inhibitor"/>
    <property type="match status" value="1"/>
</dbReference>
<keyword evidence="4" id="KW-1185">Reference proteome</keyword>
<evidence type="ECO:0000313" key="3">
    <source>
        <dbReference type="EMBL" id="OAD01609.1"/>
    </source>
</evidence>
<dbReference type="Gene3D" id="1.20.1280.50">
    <property type="match status" value="1"/>
</dbReference>
<evidence type="ECO:0000259" key="2">
    <source>
        <dbReference type="PROSITE" id="PS50181"/>
    </source>
</evidence>
<dbReference type="PROSITE" id="PS50181">
    <property type="entry name" value="FBOX"/>
    <property type="match status" value="1"/>
</dbReference>
<evidence type="ECO:0000256" key="1">
    <source>
        <dbReference type="SAM" id="MobiDB-lite"/>
    </source>
</evidence>
<feature type="compositionally biased region" description="Basic and acidic residues" evidence="1">
    <location>
        <begin position="96"/>
        <end position="105"/>
    </location>
</feature>
<feature type="region of interest" description="Disordered" evidence="1">
    <location>
        <begin position="1"/>
        <end position="120"/>
    </location>
</feature>
<dbReference type="OrthoDB" id="10257471at2759"/>
<accession>A0A162QRH0</accession>
<dbReference type="AlphaFoldDB" id="A0A162QRH0"/>
<feature type="compositionally biased region" description="Low complexity" evidence="1">
    <location>
        <begin position="47"/>
        <end position="58"/>
    </location>
</feature>
<dbReference type="SUPFAM" id="SSF52047">
    <property type="entry name" value="RNI-like"/>
    <property type="match status" value="1"/>
</dbReference>
<dbReference type="VEuPathDB" id="FungiDB:MUCCIDRAFT_113071"/>
<dbReference type="SUPFAM" id="SSF81383">
    <property type="entry name" value="F-box domain"/>
    <property type="match status" value="1"/>
</dbReference>
<dbReference type="InterPro" id="IPR036047">
    <property type="entry name" value="F-box-like_dom_sf"/>
</dbReference>
<name>A0A162QRH0_MUCCL</name>
<dbReference type="Proteomes" id="UP000077051">
    <property type="component" value="Unassembled WGS sequence"/>
</dbReference>
<feature type="domain" description="F-box" evidence="2">
    <location>
        <begin position="141"/>
        <end position="188"/>
    </location>
</feature>